<evidence type="ECO:0000313" key="2">
    <source>
        <dbReference type="EMBL" id="KAH3809923.1"/>
    </source>
</evidence>
<feature type="compositionally biased region" description="Pro residues" evidence="1">
    <location>
        <begin position="1"/>
        <end position="11"/>
    </location>
</feature>
<reference evidence="2" key="1">
    <citation type="journal article" date="2019" name="bioRxiv">
        <title>The Genome of the Zebra Mussel, Dreissena polymorpha: A Resource for Invasive Species Research.</title>
        <authorList>
            <person name="McCartney M.A."/>
            <person name="Auch B."/>
            <person name="Kono T."/>
            <person name="Mallez S."/>
            <person name="Zhang Y."/>
            <person name="Obille A."/>
            <person name="Becker A."/>
            <person name="Abrahante J.E."/>
            <person name="Garbe J."/>
            <person name="Badalamenti J.P."/>
            <person name="Herman A."/>
            <person name="Mangelson H."/>
            <person name="Liachko I."/>
            <person name="Sullivan S."/>
            <person name="Sone E.D."/>
            <person name="Koren S."/>
            <person name="Silverstein K.A.T."/>
            <person name="Beckman K.B."/>
            <person name="Gohl D.M."/>
        </authorList>
    </citation>
    <scope>NUCLEOTIDE SEQUENCE</scope>
    <source>
        <strain evidence="2">Duluth1</strain>
        <tissue evidence="2">Whole animal</tissue>
    </source>
</reference>
<name>A0A9D4G718_DREPO</name>
<dbReference type="Proteomes" id="UP000828390">
    <property type="component" value="Unassembled WGS sequence"/>
</dbReference>
<gene>
    <name evidence="2" type="ORF">DPMN_138305</name>
</gene>
<comment type="caution">
    <text evidence="2">The sequence shown here is derived from an EMBL/GenBank/DDBJ whole genome shotgun (WGS) entry which is preliminary data.</text>
</comment>
<evidence type="ECO:0000313" key="3">
    <source>
        <dbReference type="Proteomes" id="UP000828390"/>
    </source>
</evidence>
<keyword evidence="3" id="KW-1185">Reference proteome</keyword>
<sequence length="84" mass="10131">MNKTPTSPPRSTPRRIRTLPTRRDTSSRRRNIRNTSSSRRNIRRHILHPLTTMGNRPRVKTFRRQSRRRCDNRWDCEIPLKTPA</sequence>
<dbReference type="EMBL" id="JAIWYP010000006">
    <property type="protein sequence ID" value="KAH3809923.1"/>
    <property type="molecule type" value="Genomic_DNA"/>
</dbReference>
<evidence type="ECO:0000256" key="1">
    <source>
        <dbReference type="SAM" id="MobiDB-lite"/>
    </source>
</evidence>
<dbReference type="AlphaFoldDB" id="A0A9D4G718"/>
<feature type="region of interest" description="Disordered" evidence="1">
    <location>
        <begin position="1"/>
        <end position="41"/>
    </location>
</feature>
<protein>
    <submittedName>
        <fullName evidence="2">Uncharacterized protein</fullName>
    </submittedName>
</protein>
<accession>A0A9D4G718</accession>
<reference evidence="2" key="2">
    <citation type="submission" date="2020-11" db="EMBL/GenBank/DDBJ databases">
        <authorList>
            <person name="McCartney M.A."/>
            <person name="Auch B."/>
            <person name="Kono T."/>
            <person name="Mallez S."/>
            <person name="Becker A."/>
            <person name="Gohl D.M."/>
            <person name="Silverstein K.A.T."/>
            <person name="Koren S."/>
            <person name="Bechman K.B."/>
            <person name="Herman A."/>
            <person name="Abrahante J.E."/>
            <person name="Garbe J."/>
        </authorList>
    </citation>
    <scope>NUCLEOTIDE SEQUENCE</scope>
    <source>
        <strain evidence="2">Duluth1</strain>
        <tissue evidence="2">Whole animal</tissue>
    </source>
</reference>
<proteinExistence type="predicted"/>
<organism evidence="2 3">
    <name type="scientific">Dreissena polymorpha</name>
    <name type="common">Zebra mussel</name>
    <name type="synonym">Mytilus polymorpha</name>
    <dbReference type="NCBI Taxonomy" id="45954"/>
    <lineage>
        <taxon>Eukaryota</taxon>
        <taxon>Metazoa</taxon>
        <taxon>Spiralia</taxon>
        <taxon>Lophotrochozoa</taxon>
        <taxon>Mollusca</taxon>
        <taxon>Bivalvia</taxon>
        <taxon>Autobranchia</taxon>
        <taxon>Heteroconchia</taxon>
        <taxon>Euheterodonta</taxon>
        <taxon>Imparidentia</taxon>
        <taxon>Neoheterodontei</taxon>
        <taxon>Myida</taxon>
        <taxon>Dreissenoidea</taxon>
        <taxon>Dreissenidae</taxon>
        <taxon>Dreissena</taxon>
    </lineage>
</organism>